<protein>
    <submittedName>
        <fullName evidence="1 3">Uncharacterized protein</fullName>
    </submittedName>
</protein>
<dbReference type="EMBL" id="UZAJ01003706">
    <property type="protein sequence ID" value="VDO40805.1"/>
    <property type="molecule type" value="Genomic_DNA"/>
</dbReference>
<proteinExistence type="predicted"/>
<keyword evidence="2" id="KW-1185">Reference proteome</keyword>
<evidence type="ECO:0000313" key="3">
    <source>
        <dbReference type="WBParaSite" id="OFLC_0000470601-mRNA-1"/>
    </source>
</evidence>
<name>A0A183HB45_9BILA</name>
<reference evidence="1 2" key="2">
    <citation type="submission" date="2018-11" db="EMBL/GenBank/DDBJ databases">
        <authorList>
            <consortium name="Pathogen Informatics"/>
        </authorList>
    </citation>
    <scope>NUCLEOTIDE SEQUENCE [LARGE SCALE GENOMIC DNA]</scope>
</reference>
<dbReference type="AlphaFoldDB" id="A0A183HB45"/>
<accession>A0A183HB45</accession>
<dbReference type="WBParaSite" id="OFLC_0000470601-mRNA-1">
    <property type="protein sequence ID" value="OFLC_0000470601-mRNA-1"/>
    <property type="gene ID" value="OFLC_0000470601"/>
</dbReference>
<reference evidence="3" key="1">
    <citation type="submission" date="2016-06" db="UniProtKB">
        <authorList>
            <consortium name="WormBaseParasite"/>
        </authorList>
    </citation>
    <scope>IDENTIFICATION</scope>
</reference>
<gene>
    <name evidence="1" type="ORF">OFLC_LOCUS4707</name>
</gene>
<evidence type="ECO:0000313" key="1">
    <source>
        <dbReference type="EMBL" id="VDO40805.1"/>
    </source>
</evidence>
<organism evidence="3">
    <name type="scientific">Onchocerca flexuosa</name>
    <dbReference type="NCBI Taxonomy" id="387005"/>
    <lineage>
        <taxon>Eukaryota</taxon>
        <taxon>Metazoa</taxon>
        <taxon>Ecdysozoa</taxon>
        <taxon>Nematoda</taxon>
        <taxon>Chromadorea</taxon>
        <taxon>Rhabditida</taxon>
        <taxon>Spirurina</taxon>
        <taxon>Spiruromorpha</taxon>
        <taxon>Filarioidea</taxon>
        <taxon>Onchocercidae</taxon>
        <taxon>Onchocerca</taxon>
    </lineage>
</organism>
<evidence type="ECO:0000313" key="2">
    <source>
        <dbReference type="Proteomes" id="UP000267606"/>
    </source>
</evidence>
<sequence>MEKGGIDRCFPETRITAQIDDLVKSNLSLLASSSEFFHRAPEKGVEKKEINVNRERAIGGFEDKQKCKQVDVGLDIHMNECGQTKMSMHGCEMQTNRVITSMSHSGICGRGNLGDFVG</sequence>
<dbReference type="Proteomes" id="UP000267606">
    <property type="component" value="Unassembled WGS sequence"/>
</dbReference>